<evidence type="ECO:0000313" key="2">
    <source>
        <dbReference type="EMBL" id="NYQ42122.1"/>
    </source>
</evidence>
<dbReference type="Proteomes" id="UP000305093">
    <property type="component" value="Unassembled WGS sequence"/>
</dbReference>
<dbReference type="OrthoDB" id="6537575at2"/>
<dbReference type="InterPro" id="IPR038512">
    <property type="entry name" value="GpU-like_sf"/>
</dbReference>
<proteinExistence type="predicted"/>
<dbReference type="InterPro" id="IPR009312">
    <property type="entry name" value="Phage_lambda_GpU-like"/>
</dbReference>
<gene>
    <name evidence="3" type="ORF">C9194_24795</name>
    <name evidence="1" type="ORF">E2863_00829</name>
    <name evidence="2" type="ORF">G4A38_27265</name>
</gene>
<evidence type="ECO:0000313" key="4">
    <source>
        <dbReference type="Proteomes" id="UP000281900"/>
    </source>
</evidence>
<dbReference type="Proteomes" id="UP000281900">
    <property type="component" value="Chromosome"/>
</dbReference>
<dbReference type="Pfam" id="PF06141">
    <property type="entry name" value="Phage_tail_U"/>
    <property type="match status" value="1"/>
</dbReference>
<dbReference type="EMBL" id="JABUPJ010000106">
    <property type="protein sequence ID" value="NYQ42122.1"/>
    <property type="molecule type" value="Genomic_DNA"/>
</dbReference>
<sequence>MKHTDIRAAVLDALEQHEHGATLFDGRPAVFDEADFPAIAVYLTGAEYTGEALDSDTWQAELHIEVFLPAQVPDSELDSWMESRIYPAMSAIPALSGLITTMVTQGYEYRRDDDMALWSSADLTYSITYEM</sequence>
<evidence type="ECO:0000313" key="5">
    <source>
        <dbReference type="Proteomes" id="UP000305093"/>
    </source>
</evidence>
<evidence type="ECO:0000313" key="1">
    <source>
        <dbReference type="EMBL" id="BBF52337.1"/>
    </source>
</evidence>
<dbReference type="AlphaFoldDB" id="A0A0F3V8J5"/>
<reference evidence="3 5" key="2">
    <citation type="submission" date="2018-12" db="EMBL/GenBank/DDBJ databases">
        <title>Food and Water Safety Consortium.</title>
        <authorList>
            <person name="Tyson S."/>
            <person name="Peterson C.-L."/>
            <person name="Olson A."/>
            <person name="Tyler S."/>
            <person name="Cabral J."/>
            <person name="Lynch T."/>
            <person name="Knox N."/>
            <person name="Van Domselaar G."/>
            <person name="Graham M."/>
        </authorList>
    </citation>
    <scope>NUCLEOTIDE SEQUENCE [LARGE SCALE GENOMIC DNA]</scope>
    <source>
        <strain evidence="3 5">FWSEC0419</strain>
    </source>
</reference>
<dbReference type="SUPFAM" id="SSF143749">
    <property type="entry name" value="Phage tail protein-like"/>
    <property type="match status" value="1"/>
</dbReference>
<evidence type="ECO:0000313" key="3">
    <source>
        <dbReference type="EMBL" id="TJF59731.1"/>
    </source>
</evidence>
<dbReference type="OMA" id="MITTMVQ"/>
<dbReference type="InterPro" id="IPR035934">
    <property type="entry name" value="Phage_tail_protein-like_sf"/>
</dbReference>
<protein>
    <submittedName>
        <fullName evidence="1">Phage minor tail protein</fullName>
    </submittedName>
    <submittedName>
        <fullName evidence="2">Phage tail protein</fullName>
    </submittedName>
</protein>
<dbReference type="EMBL" id="RROO01000089">
    <property type="protein sequence ID" value="TJF59731.1"/>
    <property type="molecule type" value="Genomic_DNA"/>
</dbReference>
<accession>A0A0F3V8J5</accession>
<dbReference type="EMBL" id="AP018802">
    <property type="protein sequence ID" value="BBF52337.1"/>
    <property type="molecule type" value="Genomic_DNA"/>
</dbReference>
<name>A0A0F3V8J5_ECOLX</name>
<organism evidence="2">
    <name type="scientific">Escherichia coli</name>
    <dbReference type="NCBI Taxonomy" id="562"/>
    <lineage>
        <taxon>Bacteria</taxon>
        <taxon>Pseudomonadati</taxon>
        <taxon>Pseudomonadota</taxon>
        <taxon>Gammaproteobacteria</taxon>
        <taxon>Enterobacterales</taxon>
        <taxon>Enterobacteriaceae</taxon>
        <taxon>Escherichia</taxon>
    </lineage>
</organism>
<dbReference type="RefSeq" id="WP_000683071.1">
    <property type="nucleotide sequence ID" value="NZ_AP018796.1"/>
</dbReference>
<reference evidence="1 4" key="1">
    <citation type="submission" date="2018-07" db="EMBL/GenBank/DDBJ databases">
        <title>Genomic analysis of colistin resistant EHEC isolated from cattle in Japan.</title>
        <authorList>
            <person name="Kusumoto M."/>
            <person name="Misumi W."/>
            <person name="Ogura Y."/>
            <person name="Hayashi T."/>
            <person name="Akiba M."/>
        </authorList>
    </citation>
    <scope>NUCLEOTIDE SEQUENCE [LARGE SCALE GENOMIC DNA]</scope>
    <source>
        <strain evidence="1 4">E2863</strain>
    </source>
</reference>
<reference evidence="2" key="3">
    <citation type="journal article" date="2020" name="J. Appl. Microbiol.">
        <title>Genetic characterization of Shigatoxigenic and enteropathogenic Escherichia coli O80:H2 from diarrheic and septicemic calves and relatedness to human Shigatoxigenic E. coli O80:H2.</title>
        <authorList>
            <person name="Habets A."/>
            <person name="Crombe F."/>
            <person name="Nakamura K."/>
            <person name="Guerin V."/>
            <person name="De Rauw K."/>
            <person name="Pierard D."/>
            <person name="Saulmont M."/>
            <person name="Hayashi T."/>
            <person name="Mainil J.G."/>
            <person name="Thiry D."/>
        </authorList>
    </citation>
    <scope>NUCLEOTIDE SEQUENCE [LARGE SCALE GENOMIC DNA]</scope>
    <source>
        <strain evidence="2">EH3306</strain>
    </source>
</reference>
<dbReference type="Proteomes" id="UP000540485">
    <property type="component" value="Unassembled WGS sequence"/>
</dbReference>
<dbReference type="Gene3D" id="3.30.70.1700">
    <property type="entry name" value="Phage minor tail protein U"/>
    <property type="match status" value="1"/>
</dbReference>